<dbReference type="GO" id="GO:0001709">
    <property type="term" value="P:cell fate determination"/>
    <property type="evidence" value="ECO:0007669"/>
    <property type="project" value="TreeGrafter"/>
</dbReference>
<keyword evidence="1 2" id="KW-0732">Signal</keyword>
<dbReference type="PANTHER" id="PTHR33184">
    <property type="entry name" value="PROTEIN TAPETUM DETERMINANT 1-LIKE-RELATED"/>
    <property type="match status" value="1"/>
</dbReference>
<dbReference type="InterPro" id="IPR040361">
    <property type="entry name" value="TPD1"/>
</dbReference>
<dbReference type="Pfam" id="PF24068">
    <property type="entry name" value="TPD1_C"/>
    <property type="match status" value="1"/>
</dbReference>
<accession>A0A8T0V4L8</accession>
<name>A0A8T0V4L8_PANVG</name>
<proteinExistence type="predicted"/>
<protein>
    <submittedName>
        <fullName evidence="3">Uncharacterized protein</fullName>
    </submittedName>
</protein>
<evidence type="ECO:0000256" key="1">
    <source>
        <dbReference type="ARBA" id="ARBA00022729"/>
    </source>
</evidence>
<feature type="chain" id="PRO_5035729091" evidence="2">
    <location>
        <begin position="23"/>
        <end position="123"/>
    </location>
</feature>
<dbReference type="EMBL" id="CM029041">
    <property type="protein sequence ID" value="KAG2629165.1"/>
    <property type="molecule type" value="Genomic_DNA"/>
</dbReference>
<dbReference type="Proteomes" id="UP000823388">
    <property type="component" value="Chromosome 3K"/>
</dbReference>
<evidence type="ECO:0000313" key="3">
    <source>
        <dbReference type="EMBL" id="KAG2629165.1"/>
    </source>
</evidence>
<evidence type="ECO:0000313" key="4">
    <source>
        <dbReference type="Proteomes" id="UP000823388"/>
    </source>
</evidence>
<dbReference type="OrthoDB" id="603213at2759"/>
<feature type="signal peptide" evidence="2">
    <location>
        <begin position="1"/>
        <end position="22"/>
    </location>
</feature>
<evidence type="ECO:0000256" key="2">
    <source>
        <dbReference type="SAM" id="SignalP"/>
    </source>
</evidence>
<comment type="caution">
    <text evidence="3">The sequence shown here is derived from an EMBL/GenBank/DDBJ whole genome shotgun (WGS) entry which is preliminary data.</text>
</comment>
<gene>
    <name evidence="3" type="ORF">PVAP13_3KG399500</name>
</gene>
<sequence length="123" mass="13436">MSRSIKITAAIFLLLLVAQAECQGCTPSSVSVEQTNTGKKVDGIDMVFQVTVTNRCRCAVSNVYLRSNGFSSFTPIDPKLFRRNGSAYLLGGGRRIPSSESVTFQYAWGHYFKMAPASVQAQC</sequence>
<dbReference type="PANTHER" id="PTHR33184:SF32">
    <property type="entry name" value="EXPRESSED PROTEIN"/>
    <property type="match status" value="1"/>
</dbReference>
<reference evidence="3" key="1">
    <citation type="submission" date="2020-05" db="EMBL/GenBank/DDBJ databases">
        <title>WGS assembly of Panicum virgatum.</title>
        <authorList>
            <person name="Lovell J.T."/>
            <person name="Jenkins J."/>
            <person name="Shu S."/>
            <person name="Juenger T.E."/>
            <person name="Schmutz J."/>
        </authorList>
    </citation>
    <scope>NUCLEOTIDE SEQUENCE</scope>
    <source>
        <strain evidence="3">AP13</strain>
    </source>
</reference>
<organism evidence="3 4">
    <name type="scientific">Panicum virgatum</name>
    <name type="common">Blackwell switchgrass</name>
    <dbReference type="NCBI Taxonomy" id="38727"/>
    <lineage>
        <taxon>Eukaryota</taxon>
        <taxon>Viridiplantae</taxon>
        <taxon>Streptophyta</taxon>
        <taxon>Embryophyta</taxon>
        <taxon>Tracheophyta</taxon>
        <taxon>Spermatophyta</taxon>
        <taxon>Magnoliopsida</taxon>
        <taxon>Liliopsida</taxon>
        <taxon>Poales</taxon>
        <taxon>Poaceae</taxon>
        <taxon>PACMAD clade</taxon>
        <taxon>Panicoideae</taxon>
        <taxon>Panicodae</taxon>
        <taxon>Paniceae</taxon>
        <taxon>Panicinae</taxon>
        <taxon>Panicum</taxon>
        <taxon>Panicum sect. Hiantes</taxon>
    </lineage>
</organism>
<keyword evidence="4" id="KW-1185">Reference proteome</keyword>
<dbReference type="AlphaFoldDB" id="A0A8T0V4L8"/>